<evidence type="ECO:0000256" key="1">
    <source>
        <dbReference type="ARBA" id="ARBA00001933"/>
    </source>
</evidence>
<dbReference type="GO" id="GO:0008483">
    <property type="term" value="F:transaminase activity"/>
    <property type="evidence" value="ECO:0007669"/>
    <property type="project" value="UniProtKB-KW"/>
</dbReference>
<keyword evidence="3 6" id="KW-0032">Aminotransferase</keyword>
<proteinExistence type="inferred from homology"/>
<dbReference type="PANTHER" id="PTHR46383:SF3">
    <property type="entry name" value="ASPARTATE AMINOTRANSFERASE-RELATED"/>
    <property type="match status" value="1"/>
</dbReference>
<evidence type="ECO:0000256" key="6">
    <source>
        <dbReference type="RuleBase" id="RU000481"/>
    </source>
</evidence>
<gene>
    <name evidence="8" type="ORF">IAD32_00580</name>
</gene>
<name>A0A9D0ZG54_9FIRM</name>
<comment type="caution">
    <text evidence="8">The sequence shown here is derived from an EMBL/GenBank/DDBJ whole genome shotgun (WGS) entry which is preliminary data.</text>
</comment>
<dbReference type="SUPFAM" id="SSF53383">
    <property type="entry name" value="PLP-dependent transferases"/>
    <property type="match status" value="1"/>
</dbReference>
<dbReference type="InterPro" id="IPR004838">
    <property type="entry name" value="NHTrfase_class1_PyrdxlP-BS"/>
</dbReference>
<dbReference type="Gene3D" id="3.90.1150.10">
    <property type="entry name" value="Aspartate Aminotransferase, domain 1"/>
    <property type="match status" value="1"/>
</dbReference>
<reference evidence="8" key="1">
    <citation type="submission" date="2020-10" db="EMBL/GenBank/DDBJ databases">
        <authorList>
            <person name="Gilroy R."/>
        </authorList>
    </citation>
    <scope>NUCLEOTIDE SEQUENCE</scope>
    <source>
        <strain evidence="8">ChiSjej1B19-3389</strain>
    </source>
</reference>
<protein>
    <recommendedName>
        <fullName evidence="6">Aminotransferase</fullName>
        <ecNumber evidence="6">2.6.1.-</ecNumber>
    </recommendedName>
</protein>
<evidence type="ECO:0000313" key="8">
    <source>
        <dbReference type="EMBL" id="HIQ79765.1"/>
    </source>
</evidence>
<dbReference type="PANTHER" id="PTHR46383">
    <property type="entry name" value="ASPARTATE AMINOTRANSFERASE"/>
    <property type="match status" value="1"/>
</dbReference>
<comment type="cofactor">
    <cofactor evidence="1 6">
        <name>pyridoxal 5'-phosphate</name>
        <dbReference type="ChEBI" id="CHEBI:597326"/>
    </cofactor>
</comment>
<dbReference type="CDD" id="cd00609">
    <property type="entry name" value="AAT_like"/>
    <property type="match status" value="1"/>
</dbReference>
<accession>A0A9D0ZG54</accession>
<dbReference type="InterPro" id="IPR004839">
    <property type="entry name" value="Aminotransferase_I/II_large"/>
</dbReference>
<dbReference type="Proteomes" id="UP000886787">
    <property type="component" value="Unassembled WGS sequence"/>
</dbReference>
<dbReference type="EMBL" id="DVFW01000004">
    <property type="protein sequence ID" value="HIQ79765.1"/>
    <property type="molecule type" value="Genomic_DNA"/>
</dbReference>
<dbReference type="FunFam" id="3.40.640.10:FF:000033">
    <property type="entry name" value="Aspartate aminotransferase"/>
    <property type="match status" value="1"/>
</dbReference>
<feature type="domain" description="Aminotransferase class I/classII large" evidence="7">
    <location>
        <begin position="3"/>
        <end position="353"/>
    </location>
</feature>
<dbReference type="InterPro" id="IPR050596">
    <property type="entry name" value="AspAT/PAT-like"/>
</dbReference>
<organism evidence="8 9">
    <name type="scientific">Candidatus Scatavimonas merdigallinarum</name>
    <dbReference type="NCBI Taxonomy" id="2840914"/>
    <lineage>
        <taxon>Bacteria</taxon>
        <taxon>Bacillati</taxon>
        <taxon>Bacillota</taxon>
        <taxon>Clostridia</taxon>
        <taxon>Eubacteriales</taxon>
        <taxon>Oscillospiraceae</taxon>
        <taxon>Oscillospiraceae incertae sedis</taxon>
        <taxon>Candidatus Scatavimonas</taxon>
    </lineage>
</organism>
<dbReference type="Pfam" id="PF00155">
    <property type="entry name" value="Aminotran_1_2"/>
    <property type="match status" value="1"/>
</dbReference>
<dbReference type="PROSITE" id="PS00105">
    <property type="entry name" value="AA_TRANSFER_CLASS_1"/>
    <property type="match status" value="1"/>
</dbReference>
<reference evidence="8" key="2">
    <citation type="journal article" date="2021" name="PeerJ">
        <title>Extensive microbial diversity within the chicken gut microbiome revealed by metagenomics and culture.</title>
        <authorList>
            <person name="Gilroy R."/>
            <person name="Ravi A."/>
            <person name="Getino M."/>
            <person name="Pursley I."/>
            <person name="Horton D.L."/>
            <person name="Alikhan N.F."/>
            <person name="Baker D."/>
            <person name="Gharbi K."/>
            <person name="Hall N."/>
            <person name="Watson M."/>
            <person name="Adriaenssens E.M."/>
            <person name="Foster-Nyarko E."/>
            <person name="Jarju S."/>
            <person name="Secka A."/>
            <person name="Antonio M."/>
            <person name="Oren A."/>
            <person name="Chaudhuri R.R."/>
            <person name="La Ragione R."/>
            <person name="Hildebrand F."/>
            <person name="Pallen M.J."/>
        </authorList>
    </citation>
    <scope>NUCLEOTIDE SEQUENCE</scope>
    <source>
        <strain evidence="8">ChiSjej1B19-3389</strain>
    </source>
</reference>
<dbReference type="InterPro" id="IPR015424">
    <property type="entry name" value="PyrdxlP-dep_Trfase"/>
</dbReference>
<evidence type="ECO:0000313" key="9">
    <source>
        <dbReference type="Proteomes" id="UP000886787"/>
    </source>
</evidence>
<evidence type="ECO:0000256" key="2">
    <source>
        <dbReference type="ARBA" id="ARBA00007441"/>
    </source>
</evidence>
<sequence>MEHVISLSIGEPDFKTPWHIREAGIASLEKGKTWYTPNKGFVKLREEISKYYNRRYHLQYDAQKEVVVTVGGSEAIDLCMRCIIEEGDEVLIPQPSFVCYEPLACLADATPVIIETKAENMFRLTAQELEAHITPKTKLLVLPFPNNPTGAVMRREHLEEIAGVVQKHNLFVLSDEIYSELTYGSQRHVSFAEIDGMRERTVVVNGFSKSYAMTGWRLGYALGPEPIIDQMTKLHQFAIMSAPTTAQYAAIEALKNGDPDIESMKAQYDMRRRLMVGSFEKMGLPCFEPLGAFYTFPCIKSTGLTSEEFCLRLIKSKHVAVIPGSAFGDCGEGYVRVSYSYSLTHIAEALRRIEAFLQELKGEQP</sequence>
<dbReference type="EC" id="2.6.1.-" evidence="6"/>
<keyword evidence="5" id="KW-0663">Pyridoxal phosphate</keyword>
<dbReference type="InterPro" id="IPR015422">
    <property type="entry name" value="PyrdxlP-dep_Trfase_small"/>
</dbReference>
<evidence type="ECO:0000259" key="7">
    <source>
        <dbReference type="Pfam" id="PF00155"/>
    </source>
</evidence>
<keyword evidence="4 6" id="KW-0808">Transferase</keyword>
<dbReference type="GO" id="GO:0006520">
    <property type="term" value="P:amino acid metabolic process"/>
    <property type="evidence" value="ECO:0007669"/>
    <property type="project" value="InterPro"/>
</dbReference>
<comment type="similarity">
    <text evidence="2 6">Belongs to the class-I pyridoxal-phosphate-dependent aminotransferase family.</text>
</comment>
<evidence type="ECO:0000256" key="5">
    <source>
        <dbReference type="ARBA" id="ARBA00022898"/>
    </source>
</evidence>
<dbReference type="GO" id="GO:0030170">
    <property type="term" value="F:pyridoxal phosphate binding"/>
    <property type="evidence" value="ECO:0007669"/>
    <property type="project" value="InterPro"/>
</dbReference>
<dbReference type="Gene3D" id="3.40.640.10">
    <property type="entry name" value="Type I PLP-dependent aspartate aminotransferase-like (Major domain)"/>
    <property type="match status" value="1"/>
</dbReference>
<evidence type="ECO:0000256" key="3">
    <source>
        <dbReference type="ARBA" id="ARBA00022576"/>
    </source>
</evidence>
<evidence type="ECO:0000256" key="4">
    <source>
        <dbReference type="ARBA" id="ARBA00022679"/>
    </source>
</evidence>
<dbReference type="InterPro" id="IPR015421">
    <property type="entry name" value="PyrdxlP-dep_Trfase_major"/>
</dbReference>
<dbReference type="AlphaFoldDB" id="A0A9D0ZG54"/>